<evidence type="ECO:0000313" key="3">
    <source>
        <dbReference type="Proteomes" id="UP000317178"/>
    </source>
</evidence>
<organism evidence="2 3">
    <name type="scientific">Polystyrenella longa</name>
    <dbReference type="NCBI Taxonomy" id="2528007"/>
    <lineage>
        <taxon>Bacteria</taxon>
        <taxon>Pseudomonadati</taxon>
        <taxon>Planctomycetota</taxon>
        <taxon>Planctomycetia</taxon>
        <taxon>Planctomycetales</taxon>
        <taxon>Planctomycetaceae</taxon>
        <taxon>Polystyrenella</taxon>
    </lineage>
</organism>
<dbReference type="Pfam" id="PF08379">
    <property type="entry name" value="Bact_transglu_N"/>
    <property type="match status" value="1"/>
</dbReference>
<accession>A0A518CU25</accession>
<sequence length="297" mass="32891">MKYRITHSTRYQYSQAVPVCHNLVHLCPRELPSQSRDSFALLIHPEPTRVTTRQDYFGNDVSLFSIDHPHSGMTVTSLSEMTVTARPVIDPKKTAPWEKVAAETKSAATDEALDAYQFVFDSIGVKRVPELLEYVQASFSAGRPILAGVLELTERINKEFRYDPRATTVHTEVREVFENRHGVCQDFAHLQIGCLRTLGIAARYVSGYLRTLPPPGKPRLVGADASHAWLSVYCGEAGWIDVDPTNNLLVSSDHVSVAWGRDYFDVCPIQGTIVGGGQHSMTISVDVAPIADEPVLT</sequence>
<dbReference type="Gene3D" id="3.10.620.30">
    <property type="match status" value="1"/>
</dbReference>
<dbReference type="OrthoDB" id="9787782at2"/>
<dbReference type="AlphaFoldDB" id="A0A518CU25"/>
<dbReference type="RefSeq" id="WP_144999165.1">
    <property type="nucleotide sequence ID" value="NZ_CP036281.1"/>
</dbReference>
<name>A0A518CU25_9PLAN</name>
<dbReference type="Proteomes" id="UP000317178">
    <property type="component" value="Chromosome"/>
</dbReference>
<keyword evidence="3" id="KW-1185">Reference proteome</keyword>
<evidence type="ECO:0000259" key="1">
    <source>
        <dbReference type="SMART" id="SM00460"/>
    </source>
</evidence>
<dbReference type="EMBL" id="CP036281">
    <property type="protein sequence ID" value="QDU82732.1"/>
    <property type="molecule type" value="Genomic_DNA"/>
</dbReference>
<feature type="domain" description="Transglutaminase-like" evidence="1">
    <location>
        <begin position="176"/>
        <end position="246"/>
    </location>
</feature>
<reference evidence="2 3" key="1">
    <citation type="submission" date="2019-02" db="EMBL/GenBank/DDBJ databases">
        <title>Deep-cultivation of Planctomycetes and their phenomic and genomic characterization uncovers novel biology.</title>
        <authorList>
            <person name="Wiegand S."/>
            <person name="Jogler M."/>
            <person name="Boedeker C."/>
            <person name="Pinto D."/>
            <person name="Vollmers J."/>
            <person name="Rivas-Marin E."/>
            <person name="Kohn T."/>
            <person name="Peeters S.H."/>
            <person name="Heuer A."/>
            <person name="Rast P."/>
            <person name="Oberbeckmann S."/>
            <person name="Bunk B."/>
            <person name="Jeske O."/>
            <person name="Meyerdierks A."/>
            <person name="Storesund J.E."/>
            <person name="Kallscheuer N."/>
            <person name="Luecker S."/>
            <person name="Lage O.M."/>
            <person name="Pohl T."/>
            <person name="Merkel B.J."/>
            <person name="Hornburger P."/>
            <person name="Mueller R.-W."/>
            <person name="Bruemmer F."/>
            <person name="Labrenz M."/>
            <person name="Spormann A.M."/>
            <person name="Op den Camp H."/>
            <person name="Overmann J."/>
            <person name="Amann R."/>
            <person name="Jetten M.S.M."/>
            <person name="Mascher T."/>
            <person name="Medema M.H."/>
            <person name="Devos D.P."/>
            <person name="Kaster A.-K."/>
            <person name="Ovreas L."/>
            <person name="Rohde M."/>
            <person name="Galperin M.Y."/>
            <person name="Jogler C."/>
        </authorList>
    </citation>
    <scope>NUCLEOTIDE SEQUENCE [LARGE SCALE GENOMIC DNA]</scope>
    <source>
        <strain evidence="2 3">Pla110</strain>
    </source>
</reference>
<dbReference type="InterPro" id="IPR013589">
    <property type="entry name" value="Bac_transglu_N"/>
</dbReference>
<dbReference type="PANTHER" id="PTHR33490:SF7">
    <property type="entry name" value="BLR2979 PROTEIN"/>
    <property type="match status" value="1"/>
</dbReference>
<proteinExistence type="predicted"/>
<dbReference type="SUPFAM" id="SSF54001">
    <property type="entry name" value="Cysteine proteinases"/>
    <property type="match status" value="1"/>
</dbReference>
<keyword evidence="2" id="KW-0808">Transferase</keyword>
<dbReference type="EC" id="2.3.2.13" evidence="2"/>
<dbReference type="GO" id="GO:0003810">
    <property type="term" value="F:protein-glutamine gamma-glutamyltransferase activity"/>
    <property type="evidence" value="ECO:0007669"/>
    <property type="project" value="UniProtKB-EC"/>
</dbReference>
<dbReference type="InterPro" id="IPR038765">
    <property type="entry name" value="Papain-like_cys_pep_sf"/>
</dbReference>
<evidence type="ECO:0000313" key="2">
    <source>
        <dbReference type="EMBL" id="QDU82732.1"/>
    </source>
</evidence>
<dbReference type="KEGG" id="plon:Pla110_44940"/>
<dbReference type="SMART" id="SM00460">
    <property type="entry name" value="TGc"/>
    <property type="match status" value="1"/>
</dbReference>
<dbReference type="PANTHER" id="PTHR33490">
    <property type="entry name" value="BLR5614 PROTEIN-RELATED"/>
    <property type="match status" value="1"/>
</dbReference>
<protein>
    <submittedName>
        <fullName evidence="2">Protein-glutamine gamma-glutamyltransferase</fullName>
        <ecNumber evidence="2">2.3.2.13</ecNumber>
    </submittedName>
</protein>
<keyword evidence="2" id="KW-0012">Acyltransferase</keyword>
<dbReference type="Pfam" id="PF01841">
    <property type="entry name" value="Transglut_core"/>
    <property type="match status" value="1"/>
</dbReference>
<gene>
    <name evidence="2" type="primary">tgpA_2</name>
    <name evidence="2" type="ORF">Pla110_44940</name>
</gene>
<dbReference type="InterPro" id="IPR002931">
    <property type="entry name" value="Transglutaminase-like"/>
</dbReference>